<accession>A0AAU8K7Q4</accession>
<organism evidence="1">
    <name type="scientific">Streptomyces sp. JL1001</name>
    <dbReference type="NCBI Taxonomy" id="3078227"/>
    <lineage>
        <taxon>Bacteria</taxon>
        <taxon>Bacillati</taxon>
        <taxon>Actinomycetota</taxon>
        <taxon>Actinomycetes</taxon>
        <taxon>Kitasatosporales</taxon>
        <taxon>Streptomycetaceae</taxon>
        <taxon>Streptomyces</taxon>
    </lineage>
</organism>
<dbReference type="AlphaFoldDB" id="A0AAU8K7Q4"/>
<gene>
    <name evidence="1" type="ORF">R1Y80_01005</name>
</gene>
<proteinExistence type="predicted"/>
<sequence length="80" mass="9133">MRTPTQARLHLLRNLVRGYQGDITTGIVQKHYVAKFGAGDWRAKARQDLDQLTRDGLLILDDRDPDKRVFRLNHAHQGGA</sequence>
<protein>
    <recommendedName>
        <fullName evidence="2">DUF2087 domain-containing protein</fullName>
    </recommendedName>
</protein>
<name>A0AAU8K7Q4_9ACTN</name>
<reference evidence="1" key="1">
    <citation type="submission" date="2023-10" db="EMBL/GenBank/DDBJ databases">
        <title>Complete genome sequence of Streptomyces sp. JL1001.</title>
        <authorList>
            <person name="Jiang L."/>
        </authorList>
    </citation>
    <scope>NUCLEOTIDE SEQUENCE</scope>
    <source>
        <strain evidence="1">JL1001</strain>
    </source>
</reference>
<evidence type="ECO:0008006" key="2">
    <source>
        <dbReference type="Google" id="ProtNLM"/>
    </source>
</evidence>
<dbReference type="EMBL" id="CP136798">
    <property type="protein sequence ID" value="XCN12300.1"/>
    <property type="molecule type" value="Genomic_DNA"/>
</dbReference>
<dbReference type="RefSeq" id="WP_354596129.1">
    <property type="nucleotide sequence ID" value="NZ_CP136798.1"/>
</dbReference>
<evidence type="ECO:0000313" key="1">
    <source>
        <dbReference type="EMBL" id="XCN12300.1"/>
    </source>
</evidence>